<accession>A0AB39M9R3</accession>
<proteinExistence type="predicted"/>
<gene>
    <name evidence="2" type="ORF">AB5J58_16600</name>
</gene>
<dbReference type="SUPFAM" id="SSF47095">
    <property type="entry name" value="HMG-box"/>
    <property type="match status" value="1"/>
</dbReference>
<dbReference type="RefSeq" id="WP_369188032.1">
    <property type="nucleotide sequence ID" value="NZ_CP163431.1"/>
</dbReference>
<feature type="region of interest" description="Disordered" evidence="1">
    <location>
        <begin position="1"/>
        <end position="23"/>
    </location>
</feature>
<protein>
    <submittedName>
        <fullName evidence="2">Uncharacterized protein</fullName>
    </submittedName>
</protein>
<evidence type="ECO:0000313" key="2">
    <source>
        <dbReference type="EMBL" id="XDQ01714.1"/>
    </source>
</evidence>
<evidence type="ECO:0000256" key="1">
    <source>
        <dbReference type="SAM" id="MobiDB-lite"/>
    </source>
</evidence>
<organism evidence="2">
    <name type="scientific">Streptomyces sp. R08</name>
    <dbReference type="NCBI Taxonomy" id="3238624"/>
    <lineage>
        <taxon>Bacteria</taxon>
        <taxon>Bacillati</taxon>
        <taxon>Actinomycetota</taxon>
        <taxon>Actinomycetes</taxon>
        <taxon>Kitasatosporales</taxon>
        <taxon>Streptomycetaceae</taxon>
        <taxon>Streptomyces</taxon>
    </lineage>
</organism>
<sequence>MASRQTPARTRASAGGGSKRQTAFNKFMQKELARLVKAHPELSHQERFQLATASWKTQAGASSG</sequence>
<dbReference type="InterPro" id="IPR036910">
    <property type="entry name" value="HMG_box_dom_sf"/>
</dbReference>
<reference evidence="2" key="1">
    <citation type="submission" date="2024-07" db="EMBL/GenBank/DDBJ databases">
        <authorList>
            <person name="Yu S.T."/>
        </authorList>
    </citation>
    <scope>NUCLEOTIDE SEQUENCE</scope>
    <source>
        <strain evidence="2">R08</strain>
    </source>
</reference>
<dbReference type="AlphaFoldDB" id="A0AB39M9R3"/>
<dbReference type="EMBL" id="CP163431">
    <property type="protein sequence ID" value="XDQ01714.1"/>
    <property type="molecule type" value="Genomic_DNA"/>
</dbReference>
<name>A0AB39M9R3_9ACTN</name>